<comment type="caution">
    <text evidence="1">The sequence shown here is derived from an EMBL/GenBank/DDBJ whole genome shotgun (WGS) entry which is preliminary data.</text>
</comment>
<keyword evidence="2" id="KW-1185">Reference proteome</keyword>
<feature type="non-terminal residue" evidence="1">
    <location>
        <position position="1"/>
    </location>
</feature>
<sequence>VWVVLCCKRMYYLEAPSGTVSAHSSGTKKRKWKKKMLSNRN</sequence>
<proteinExistence type="predicted"/>
<accession>A0ACA9RUE5</accession>
<evidence type="ECO:0000313" key="1">
    <source>
        <dbReference type="EMBL" id="CAG8809500.1"/>
    </source>
</evidence>
<evidence type="ECO:0000313" key="2">
    <source>
        <dbReference type="Proteomes" id="UP000789920"/>
    </source>
</evidence>
<dbReference type="Proteomes" id="UP000789920">
    <property type="component" value="Unassembled WGS sequence"/>
</dbReference>
<gene>
    <name evidence="1" type="ORF">RPERSI_LOCUS22876</name>
</gene>
<organism evidence="1 2">
    <name type="scientific">Racocetra persica</name>
    <dbReference type="NCBI Taxonomy" id="160502"/>
    <lineage>
        <taxon>Eukaryota</taxon>
        <taxon>Fungi</taxon>
        <taxon>Fungi incertae sedis</taxon>
        <taxon>Mucoromycota</taxon>
        <taxon>Glomeromycotina</taxon>
        <taxon>Glomeromycetes</taxon>
        <taxon>Diversisporales</taxon>
        <taxon>Gigasporaceae</taxon>
        <taxon>Racocetra</taxon>
    </lineage>
</organism>
<reference evidence="1" key="1">
    <citation type="submission" date="2021-06" db="EMBL/GenBank/DDBJ databases">
        <authorList>
            <person name="Kallberg Y."/>
            <person name="Tangrot J."/>
            <person name="Rosling A."/>
        </authorList>
    </citation>
    <scope>NUCLEOTIDE SEQUENCE</scope>
    <source>
        <strain evidence="1">MA461A</strain>
    </source>
</reference>
<feature type="non-terminal residue" evidence="1">
    <location>
        <position position="41"/>
    </location>
</feature>
<protein>
    <submittedName>
        <fullName evidence="1">5151_t:CDS:1</fullName>
    </submittedName>
</protein>
<name>A0ACA9RUE5_9GLOM</name>
<dbReference type="EMBL" id="CAJVQC010070198">
    <property type="protein sequence ID" value="CAG8809500.1"/>
    <property type="molecule type" value="Genomic_DNA"/>
</dbReference>